<dbReference type="AlphaFoldDB" id="A0A8S4A2I4"/>
<accession>A0A8S4A2I4</accession>
<evidence type="ECO:0000256" key="1">
    <source>
        <dbReference type="ARBA" id="ARBA00022614"/>
    </source>
</evidence>
<proteinExistence type="predicted"/>
<evidence type="ECO:0000313" key="3">
    <source>
        <dbReference type="EMBL" id="CAG5133276.1"/>
    </source>
</evidence>
<feature type="non-terminal residue" evidence="3">
    <location>
        <position position="1"/>
    </location>
</feature>
<sequence>IPAALTHLKALMSLSIQDTQILQWDVDMMKHIGSTLMYLTLDNVSLTSWPDWIQYCPHLQTLEMTSSFKSIPDNAFDKQTNTLTSLQLLNGNLTETLLTFSKLSALTSLVLDYNNISKISKLPNFGILSSISIQYNRLSDATHLSDVLRSVSNSLTYLQAEGNQLNSFPDLSFITKLQSVFLSHNLISDTSSGSISPAVTYLEAENNNIRSLAGFLSGAINLKYLRLMGNSVTSLSGDNIPSNVSEFDISRNLITELTDTSFPVNTVMDSLWLDYNPISKISTAAFSCLTNLDSLSLKGTRLTRLPLALRSLTGLYTLEMSDSSYLVCTCLEKPLRSWYLSRPLACFGDCGPLPIDYFLGVLSEGCP</sequence>
<reference evidence="3" key="1">
    <citation type="submission" date="2021-04" db="EMBL/GenBank/DDBJ databases">
        <authorList>
            <consortium name="Molecular Ecology Group"/>
        </authorList>
    </citation>
    <scope>NUCLEOTIDE SEQUENCE</scope>
</reference>
<keyword evidence="2" id="KW-0677">Repeat</keyword>
<dbReference type="PANTHER" id="PTHR45712">
    <property type="entry name" value="AGAP008170-PA"/>
    <property type="match status" value="1"/>
</dbReference>
<name>A0A8S4A2I4_9EUPU</name>
<dbReference type="Pfam" id="PF13855">
    <property type="entry name" value="LRR_8"/>
    <property type="match status" value="1"/>
</dbReference>
<dbReference type="InterPro" id="IPR032675">
    <property type="entry name" value="LRR_dom_sf"/>
</dbReference>
<dbReference type="InterPro" id="IPR001611">
    <property type="entry name" value="Leu-rich_rpt"/>
</dbReference>
<dbReference type="GO" id="GO:0005615">
    <property type="term" value="C:extracellular space"/>
    <property type="evidence" value="ECO:0007669"/>
    <property type="project" value="TreeGrafter"/>
</dbReference>
<evidence type="ECO:0000256" key="2">
    <source>
        <dbReference type="ARBA" id="ARBA00022737"/>
    </source>
</evidence>
<dbReference type="SMART" id="SM00364">
    <property type="entry name" value="LRR_BAC"/>
    <property type="match status" value="4"/>
</dbReference>
<dbReference type="PANTHER" id="PTHR45712:SF22">
    <property type="entry name" value="INSULIN-LIKE GROWTH FACTOR-BINDING PROTEIN COMPLEX ACID LABILE SUBUNIT"/>
    <property type="match status" value="1"/>
</dbReference>
<dbReference type="SUPFAM" id="SSF52058">
    <property type="entry name" value="L domain-like"/>
    <property type="match status" value="2"/>
</dbReference>
<keyword evidence="4" id="KW-1185">Reference proteome</keyword>
<dbReference type="Gene3D" id="3.80.10.10">
    <property type="entry name" value="Ribonuclease Inhibitor"/>
    <property type="match status" value="3"/>
</dbReference>
<keyword evidence="1" id="KW-0433">Leucine-rich repeat</keyword>
<dbReference type="Proteomes" id="UP000678393">
    <property type="component" value="Unassembled WGS sequence"/>
</dbReference>
<dbReference type="InterPro" id="IPR050333">
    <property type="entry name" value="SLRP"/>
</dbReference>
<comment type="caution">
    <text evidence="3">The sequence shown here is derived from an EMBL/GenBank/DDBJ whole genome shotgun (WGS) entry which is preliminary data.</text>
</comment>
<dbReference type="PROSITE" id="PS51450">
    <property type="entry name" value="LRR"/>
    <property type="match status" value="1"/>
</dbReference>
<gene>
    <name evidence="3" type="ORF">CUNI_LOCUS18834</name>
</gene>
<dbReference type="EMBL" id="CAJHNH020006057">
    <property type="protein sequence ID" value="CAG5133276.1"/>
    <property type="molecule type" value="Genomic_DNA"/>
</dbReference>
<organism evidence="3 4">
    <name type="scientific">Candidula unifasciata</name>
    <dbReference type="NCBI Taxonomy" id="100452"/>
    <lineage>
        <taxon>Eukaryota</taxon>
        <taxon>Metazoa</taxon>
        <taxon>Spiralia</taxon>
        <taxon>Lophotrochozoa</taxon>
        <taxon>Mollusca</taxon>
        <taxon>Gastropoda</taxon>
        <taxon>Heterobranchia</taxon>
        <taxon>Euthyneura</taxon>
        <taxon>Panpulmonata</taxon>
        <taxon>Eupulmonata</taxon>
        <taxon>Stylommatophora</taxon>
        <taxon>Helicina</taxon>
        <taxon>Helicoidea</taxon>
        <taxon>Geomitridae</taxon>
        <taxon>Candidula</taxon>
    </lineage>
</organism>
<evidence type="ECO:0000313" key="4">
    <source>
        <dbReference type="Proteomes" id="UP000678393"/>
    </source>
</evidence>
<protein>
    <submittedName>
        <fullName evidence="3">Uncharacterized protein</fullName>
    </submittedName>
</protein>
<dbReference type="OrthoDB" id="676979at2759"/>